<gene>
    <name evidence="1" type="ORF">ACFSAU_14320</name>
</gene>
<organism evidence="1 2">
    <name type="scientific">Halolamina litorea</name>
    <dbReference type="NCBI Taxonomy" id="1515593"/>
    <lineage>
        <taxon>Archaea</taxon>
        <taxon>Methanobacteriati</taxon>
        <taxon>Methanobacteriota</taxon>
        <taxon>Stenosarchaea group</taxon>
        <taxon>Halobacteria</taxon>
        <taxon>Halobacteriales</taxon>
        <taxon>Haloferacaceae</taxon>
    </lineage>
</organism>
<accession>A0ABD6BU74</accession>
<dbReference type="AlphaFoldDB" id="A0ABD6BU74"/>
<dbReference type="RefSeq" id="WP_267647574.1">
    <property type="nucleotide sequence ID" value="NZ_JANHGR010000002.1"/>
</dbReference>
<protein>
    <submittedName>
        <fullName evidence="1">Uncharacterized protein</fullName>
    </submittedName>
</protein>
<dbReference type="EMBL" id="JBHUCZ010000013">
    <property type="protein sequence ID" value="MFD1568668.1"/>
    <property type="molecule type" value="Genomic_DNA"/>
</dbReference>
<dbReference type="Proteomes" id="UP001597139">
    <property type="component" value="Unassembled WGS sequence"/>
</dbReference>
<reference evidence="1 2" key="1">
    <citation type="journal article" date="2019" name="Int. J. Syst. Evol. Microbiol.">
        <title>The Global Catalogue of Microorganisms (GCM) 10K type strain sequencing project: providing services to taxonomists for standard genome sequencing and annotation.</title>
        <authorList>
            <consortium name="The Broad Institute Genomics Platform"/>
            <consortium name="The Broad Institute Genome Sequencing Center for Infectious Disease"/>
            <person name="Wu L."/>
            <person name="Ma J."/>
        </authorList>
    </citation>
    <scope>NUCLEOTIDE SEQUENCE [LARGE SCALE GENOMIC DNA]</scope>
    <source>
        <strain evidence="1 2">CGMCC 1.12859</strain>
    </source>
</reference>
<name>A0ABD6BU74_9EURY</name>
<proteinExistence type="predicted"/>
<keyword evidence="2" id="KW-1185">Reference proteome</keyword>
<comment type="caution">
    <text evidence="1">The sequence shown here is derived from an EMBL/GenBank/DDBJ whole genome shotgun (WGS) entry which is preliminary data.</text>
</comment>
<evidence type="ECO:0000313" key="1">
    <source>
        <dbReference type="EMBL" id="MFD1568668.1"/>
    </source>
</evidence>
<evidence type="ECO:0000313" key="2">
    <source>
        <dbReference type="Proteomes" id="UP001597139"/>
    </source>
</evidence>
<sequence>MEKRQRVNTSIERQLRAALELAEDREVRYHIRESMQLLHLDDEE</sequence>